<dbReference type="Proteomes" id="UP001232755">
    <property type="component" value="Unassembled WGS sequence"/>
</dbReference>
<dbReference type="RefSeq" id="WP_307172964.1">
    <property type="nucleotide sequence ID" value="NZ_JAUSYP010000001.1"/>
</dbReference>
<dbReference type="Gene3D" id="1.10.1740.10">
    <property type="match status" value="1"/>
</dbReference>
<dbReference type="Pfam" id="PF04542">
    <property type="entry name" value="Sigma70_r2"/>
    <property type="match status" value="1"/>
</dbReference>
<dbReference type="InterPro" id="IPR000838">
    <property type="entry name" value="RNA_pol_sigma70_ECF_CS"/>
</dbReference>
<dbReference type="PANTHER" id="PTHR43133:SF52">
    <property type="entry name" value="ECF RNA POLYMERASE SIGMA FACTOR SIGL"/>
    <property type="match status" value="1"/>
</dbReference>
<keyword evidence="2 5" id="KW-0731">Sigma factor</keyword>
<evidence type="ECO:0000256" key="6">
    <source>
        <dbReference type="SAM" id="MobiDB-lite"/>
    </source>
</evidence>
<comment type="caution">
    <text evidence="8">The sequence shown here is derived from an EMBL/GenBank/DDBJ whole genome shotgun (WGS) entry which is preliminary data.</text>
</comment>
<protein>
    <recommendedName>
        <fullName evidence="5">RNA polymerase sigma factor</fullName>
    </recommendedName>
</protein>
<sequence length="222" mass="23946">MLQEARSAGTPTVGGGVLAARERSGADAETFIRAVYAQHGRVLLQYAARRLRGDWHRAEDILQEAVVRAWRHAVALGTAPETMRPWLFAVVRNLLIDDHRAQALRPVTPEALEDTDIPVADEVNRLLTEHVRSSCSAGVVGVRAAVPYKDRPVRRAVRSWAVRTRVAMTARSWRSGTRGIAHSPSSSGRKGAAGSAAGLRPRTRTAAGVRERGGAAGAQRAV</sequence>
<feature type="region of interest" description="Disordered" evidence="6">
    <location>
        <begin position="173"/>
        <end position="222"/>
    </location>
</feature>
<comment type="similarity">
    <text evidence="5">Belongs to the sigma-70 factor family. ECF subfamily.</text>
</comment>
<dbReference type="SUPFAM" id="SSF88946">
    <property type="entry name" value="Sigma2 domain of RNA polymerase sigma factors"/>
    <property type="match status" value="1"/>
</dbReference>
<dbReference type="PROSITE" id="PS01063">
    <property type="entry name" value="SIGMA70_ECF"/>
    <property type="match status" value="1"/>
</dbReference>
<keyword evidence="9" id="KW-1185">Reference proteome</keyword>
<evidence type="ECO:0000256" key="4">
    <source>
        <dbReference type="ARBA" id="ARBA00023163"/>
    </source>
</evidence>
<dbReference type="InterPro" id="IPR013325">
    <property type="entry name" value="RNA_pol_sigma_r2"/>
</dbReference>
<evidence type="ECO:0000313" key="9">
    <source>
        <dbReference type="Proteomes" id="UP001232755"/>
    </source>
</evidence>
<evidence type="ECO:0000313" key="8">
    <source>
        <dbReference type="EMBL" id="MDQ0745819.1"/>
    </source>
</evidence>
<dbReference type="InterPro" id="IPR039425">
    <property type="entry name" value="RNA_pol_sigma-70-like"/>
</dbReference>
<dbReference type="PANTHER" id="PTHR43133">
    <property type="entry name" value="RNA POLYMERASE ECF-TYPE SIGMA FACTO"/>
    <property type="match status" value="1"/>
</dbReference>
<evidence type="ECO:0000259" key="7">
    <source>
        <dbReference type="Pfam" id="PF04542"/>
    </source>
</evidence>
<accession>A0ABU0QEL0</accession>
<evidence type="ECO:0000256" key="5">
    <source>
        <dbReference type="RuleBase" id="RU000716"/>
    </source>
</evidence>
<feature type="domain" description="RNA polymerase sigma-70 region 2" evidence="7">
    <location>
        <begin position="36"/>
        <end position="103"/>
    </location>
</feature>
<evidence type="ECO:0000256" key="2">
    <source>
        <dbReference type="ARBA" id="ARBA00023082"/>
    </source>
</evidence>
<evidence type="ECO:0000256" key="3">
    <source>
        <dbReference type="ARBA" id="ARBA00023125"/>
    </source>
</evidence>
<reference evidence="8 9" key="1">
    <citation type="submission" date="2023-07" db="EMBL/GenBank/DDBJ databases">
        <title>Comparative genomics of wheat-associated soil bacteria to identify genetic determinants of phenazine resistance.</title>
        <authorList>
            <person name="Mouncey N."/>
        </authorList>
    </citation>
    <scope>NUCLEOTIDE SEQUENCE [LARGE SCALE GENOMIC DNA]</scope>
    <source>
        <strain evidence="8 9">B3I12</strain>
    </source>
</reference>
<dbReference type="EMBL" id="JAUSYP010000001">
    <property type="protein sequence ID" value="MDQ0745819.1"/>
    <property type="molecule type" value="Genomic_DNA"/>
</dbReference>
<keyword evidence="3 5" id="KW-0238">DNA-binding</keyword>
<organism evidence="8 9">
    <name type="scientific">Streptomyces africanus</name>
    <dbReference type="NCBI Taxonomy" id="231024"/>
    <lineage>
        <taxon>Bacteria</taxon>
        <taxon>Bacillati</taxon>
        <taxon>Actinomycetota</taxon>
        <taxon>Actinomycetes</taxon>
        <taxon>Kitasatosporales</taxon>
        <taxon>Streptomycetaceae</taxon>
        <taxon>Streptomyces</taxon>
    </lineage>
</organism>
<evidence type="ECO:0000256" key="1">
    <source>
        <dbReference type="ARBA" id="ARBA00023015"/>
    </source>
</evidence>
<gene>
    <name evidence="8" type="ORF">QF034_000050</name>
</gene>
<name>A0ABU0QEL0_9ACTN</name>
<dbReference type="InterPro" id="IPR007627">
    <property type="entry name" value="RNA_pol_sigma70_r2"/>
</dbReference>
<feature type="compositionally biased region" description="Low complexity" evidence="6">
    <location>
        <begin position="185"/>
        <end position="208"/>
    </location>
</feature>
<keyword evidence="1 5" id="KW-0805">Transcription regulation</keyword>
<proteinExistence type="inferred from homology"/>
<keyword evidence="4 5" id="KW-0804">Transcription</keyword>